<evidence type="ECO:0000256" key="2">
    <source>
        <dbReference type="ARBA" id="ARBA00022840"/>
    </source>
</evidence>
<evidence type="ECO:0000256" key="1">
    <source>
        <dbReference type="ARBA" id="ARBA00022741"/>
    </source>
</evidence>
<feature type="compositionally biased region" description="Basic and acidic residues" evidence="4">
    <location>
        <begin position="531"/>
        <end position="558"/>
    </location>
</feature>
<evidence type="ECO:0000259" key="5">
    <source>
        <dbReference type="PROSITE" id="PS00486"/>
    </source>
</evidence>
<gene>
    <name evidence="6" type="ORF">H8B09_03195</name>
</gene>
<dbReference type="SMART" id="SM00533">
    <property type="entry name" value="MUTSd"/>
    <property type="match status" value="1"/>
</dbReference>
<dbReference type="EMBL" id="JACXZA010000001">
    <property type="protein sequence ID" value="MBD3917744.1"/>
    <property type="molecule type" value="Genomic_DNA"/>
</dbReference>
<evidence type="ECO:0000256" key="3">
    <source>
        <dbReference type="ARBA" id="ARBA00023125"/>
    </source>
</evidence>
<reference evidence="6 7" key="1">
    <citation type="submission" date="2020-09" db="EMBL/GenBank/DDBJ databases">
        <title>Paenibacillus sp. strain PR3 16S rRNA gene Genome sequencing and assembly.</title>
        <authorList>
            <person name="Kim J."/>
        </authorList>
    </citation>
    <scope>NUCLEOTIDE SEQUENCE [LARGE SCALE GENOMIC DNA]</scope>
    <source>
        <strain evidence="6 7">PR3</strain>
    </source>
</reference>
<dbReference type="PROSITE" id="PS00486">
    <property type="entry name" value="DNA_MISMATCH_REPAIR_2"/>
    <property type="match status" value="1"/>
</dbReference>
<dbReference type="InterPro" id="IPR000432">
    <property type="entry name" value="DNA_mismatch_repair_MutS_C"/>
</dbReference>
<dbReference type="SMART" id="SM00534">
    <property type="entry name" value="MUTSac"/>
    <property type="match status" value="1"/>
</dbReference>
<keyword evidence="1" id="KW-0547">Nucleotide-binding</keyword>
<dbReference type="Gene3D" id="3.40.50.300">
    <property type="entry name" value="P-loop containing nucleotide triphosphate hydrolases"/>
    <property type="match status" value="1"/>
</dbReference>
<keyword evidence="2" id="KW-0067">ATP-binding</keyword>
<keyword evidence="7" id="KW-1185">Reference proteome</keyword>
<dbReference type="PANTHER" id="PTHR48466">
    <property type="entry name" value="OS10G0509000 PROTEIN-RELATED"/>
    <property type="match status" value="1"/>
</dbReference>
<evidence type="ECO:0000313" key="7">
    <source>
        <dbReference type="Proteomes" id="UP000609346"/>
    </source>
</evidence>
<proteinExistence type="predicted"/>
<dbReference type="NCBIfam" id="TIGR01069">
    <property type="entry name" value="mutS2"/>
    <property type="match status" value="1"/>
</dbReference>
<feature type="region of interest" description="Disordered" evidence="4">
    <location>
        <begin position="508"/>
        <end position="558"/>
    </location>
</feature>
<name>A0ABR8MT94_9BACL</name>
<sequence length="651" mass="73123">MINESAKRMLELDKMLSMAAEYTVSPAGRRLAERHEPSTDERQVRAWLEETEEAAKLLGAGASIPLSAMEGIDEIVALLGKGRVYVPSELYHLNLWLTSIAQMRRYMDSKRETAPRIASYADSMNDCPELRQELNRCLRGSSLADEASPELGRIRRQLYALEGKIEKKLEQTMVKYKSALQETIISKRRGHYVIAVKRDLRKQVPGTVWDESSSGQTLFVEPADIAALQLEWDSWKADEESECYAIQARLSAMAETRTSELEWNVEAMAAFDFITARGKMSRSYNGVRPSMSSQPIVKLVQARHPLIAVDRCIPLDAEIGAEWQQLIITGPNTGGKTVALKTFGLHVLLHQCGFLIPADAGSELGIFHKVMADLGDGQSLEQSLSTFSSHMMNVASMVREANNRSLLLLDELAAGTDPGEGIALSVAVLEHLMEMKARVVATTHFNEIKRFASHTPGCMNASMTFDPETLRPLHRLVIGEAGESRAFAVARRFGLMERIVSRAELLVSQSGQPQHLPMPSVSQETLGKETTPSKKHEISQRQSNHKRDGETLPKEPHRAGDCVWIHPLKRTGIVYREADERGNVIVQVEERKLTFNQKRLARYIDRSKLYPGQDYDMDIVFESKENRKKRHMMDRKYVKGVSIVTKPEEGE</sequence>
<dbReference type="PANTHER" id="PTHR48466:SF2">
    <property type="entry name" value="OS10G0509000 PROTEIN"/>
    <property type="match status" value="1"/>
</dbReference>
<dbReference type="InterPro" id="IPR045076">
    <property type="entry name" value="MutS"/>
</dbReference>
<accession>A0ABR8MT94</accession>
<evidence type="ECO:0000313" key="6">
    <source>
        <dbReference type="EMBL" id="MBD3917744.1"/>
    </source>
</evidence>
<dbReference type="InterPro" id="IPR036187">
    <property type="entry name" value="DNA_mismatch_repair_MutS_sf"/>
</dbReference>
<keyword evidence="3" id="KW-0238">DNA-binding</keyword>
<organism evidence="6 7">
    <name type="scientific">Paenibacillus terricola</name>
    <dbReference type="NCBI Taxonomy" id="2763503"/>
    <lineage>
        <taxon>Bacteria</taxon>
        <taxon>Bacillati</taxon>
        <taxon>Bacillota</taxon>
        <taxon>Bacilli</taxon>
        <taxon>Bacillales</taxon>
        <taxon>Paenibacillaceae</taxon>
        <taxon>Paenibacillus</taxon>
    </lineage>
</organism>
<dbReference type="Proteomes" id="UP000609346">
    <property type="component" value="Unassembled WGS sequence"/>
</dbReference>
<dbReference type="PIRSF" id="PIRSF005814">
    <property type="entry name" value="MutS_YshD"/>
    <property type="match status" value="1"/>
</dbReference>
<dbReference type="InterPro" id="IPR007696">
    <property type="entry name" value="DNA_mismatch_repair_MutS_core"/>
</dbReference>
<comment type="caution">
    <text evidence="6">The sequence shown here is derived from an EMBL/GenBank/DDBJ whole genome shotgun (WGS) entry which is preliminary data.</text>
</comment>
<evidence type="ECO:0000256" key="4">
    <source>
        <dbReference type="SAM" id="MobiDB-lite"/>
    </source>
</evidence>
<protein>
    <submittedName>
        <fullName evidence="6">DNA mismatch repair protein MutS</fullName>
    </submittedName>
</protein>
<feature type="compositionally biased region" description="Polar residues" evidence="4">
    <location>
        <begin position="520"/>
        <end position="530"/>
    </location>
</feature>
<dbReference type="SUPFAM" id="SSF48334">
    <property type="entry name" value="DNA repair protein MutS, domain III"/>
    <property type="match status" value="1"/>
</dbReference>
<dbReference type="InterPro" id="IPR027417">
    <property type="entry name" value="P-loop_NTPase"/>
</dbReference>
<feature type="domain" description="DNA mismatch repair proteins mutS family" evidence="5">
    <location>
        <begin position="405"/>
        <end position="421"/>
    </location>
</feature>
<dbReference type="SUPFAM" id="SSF52540">
    <property type="entry name" value="P-loop containing nucleoside triphosphate hydrolases"/>
    <property type="match status" value="1"/>
</dbReference>
<dbReference type="InterPro" id="IPR005747">
    <property type="entry name" value="MutS2"/>
</dbReference>
<dbReference type="Pfam" id="PF00488">
    <property type="entry name" value="MutS_V"/>
    <property type="match status" value="1"/>
</dbReference>
<dbReference type="RefSeq" id="WP_191202012.1">
    <property type="nucleotide sequence ID" value="NZ_JACXZA010000001.1"/>
</dbReference>